<evidence type="ECO:0000256" key="4">
    <source>
        <dbReference type="ARBA" id="ARBA00023163"/>
    </source>
</evidence>
<dbReference type="PANTHER" id="PTHR43133">
    <property type="entry name" value="RNA POLYMERASE ECF-TYPE SIGMA FACTO"/>
    <property type="match status" value="1"/>
</dbReference>
<keyword evidence="8" id="KW-1185">Reference proteome</keyword>
<evidence type="ECO:0000313" key="8">
    <source>
        <dbReference type="Proteomes" id="UP000244925"/>
    </source>
</evidence>
<evidence type="ECO:0000259" key="6">
    <source>
        <dbReference type="Pfam" id="PF08281"/>
    </source>
</evidence>
<keyword evidence="3" id="KW-0731">Sigma factor</keyword>
<dbReference type="GO" id="GO:0016987">
    <property type="term" value="F:sigma factor activity"/>
    <property type="evidence" value="ECO:0007669"/>
    <property type="project" value="UniProtKB-KW"/>
</dbReference>
<comment type="similarity">
    <text evidence="1">Belongs to the sigma-70 factor family. ECF subfamily.</text>
</comment>
<dbReference type="NCBIfam" id="TIGR02937">
    <property type="entry name" value="sigma70-ECF"/>
    <property type="match status" value="1"/>
</dbReference>
<name>A0A2V1IPS9_9BACT</name>
<gene>
    <name evidence="7" type="ORF">C5O25_10710</name>
</gene>
<reference evidence="8" key="1">
    <citation type="submission" date="2018-02" db="EMBL/GenBank/DDBJ databases">
        <authorList>
            <person name="Clavel T."/>
            <person name="Strowig T."/>
        </authorList>
    </citation>
    <scope>NUCLEOTIDE SEQUENCE [LARGE SCALE GENOMIC DNA]</scope>
    <source>
        <strain evidence="8">DSM 100764</strain>
    </source>
</reference>
<dbReference type="GO" id="GO:0003677">
    <property type="term" value="F:DNA binding"/>
    <property type="evidence" value="ECO:0007669"/>
    <property type="project" value="InterPro"/>
</dbReference>
<dbReference type="GO" id="GO:0006352">
    <property type="term" value="P:DNA-templated transcription initiation"/>
    <property type="evidence" value="ECO:0007669"/>
    <property type="project" value="InterPro"/>
</dbReference>
<evidence type="ECO:0000313" key="7">
    <source>
        <dbReference type="EMBL" id="PWB06301.1"/>
    </source>
</evidence>
<dbReference type="PANTHER" id="PTHR43133:SF45">
    <property type="entry name" value="RNA POLYMERASE ECF-TYPE SIGMA FACTOR"/>
    <property type="match status" value="1"/>
</dbReference>
<feature type="domain" description="RNA polymerase sigma-70 region 2" evidence="5">
    <location>
        <begin position="16"/>
        <end position="82"/>
    </location>
</feature>
<dbReference type="SUPFAM" id="SSF88659">
    <property type="entry name" value="Sigma3 and sigma4 domains of RNA polymerase sigma factors"/>
    <property type="match status" value="1"/>
</dbReference>
<dbReference type="InterPro" id="IPR036388">
    <property type="entry name" value="WH-like_DNA-bd_sf"/>
</dbReference>
<dbReference type="EMBL" id="PUBV01000028">
    <property type="protein sequence ID" value="PWB06301.1"/>
    <property type="molecule type" value="Genomic_DNA"/>
</dbReference>
<organism evidence="7 8">
    <name type="scientific">Paramuribaculum intestinale</name>
    <dbReference type="NCBI Taxonomy" id="2094151"/>
    <lineage>
        <taxon>Bacteria</taxon>
        <taxon>Pseudomonadati</taxon>
        <taxon>Bacteroidota</taxon>
        <taxon>Bacteroidia</taxon>
        <taxon>Bacteroidales</taxon>
        <taxon>Muribaculaceae</taxon>
        <taxon>Paramuribaculum</taxon>
    </lineage>
</organism>
<dbReference type="InterPro" id="IPR013325">
    <property type="entry name" value="RNA_pol_sigma_r2"/>
</dbReference>
<keyword evidence="4" id="KW-0804">Transcription</keyword>
<dbReference type="InterPro" id="IPR013249">
    <property type="entry name" value="RNA_pol_sigma70_r4_t2"/>
</dbReference>
<feature type="domain" description="RNA polymerase sigma factor 70 region 4 type 2" evidence="6">
    <location>
        <begin position="108"/>
        <end position="159"/>
    </location>
</feature>
<dbReference type="Pfam" id="PF08281">
    <property type="entry name" value="Sigma70_r4_2"/>
    <property type="match status" value="1"/>
</dbReference>
<dbReference type="GeneID" id="93424026"/>
<protein>
    <submittedName>
        <fullName evidence="7">Sigma-70 family RNA polymerase sigma factor</fullName>
    </submittedName>
</protein>
<dbReference type="AlphaFoldDB" id="A0A2V1IPS9"/>
<comment type="caution">
    <text evidence="7">The sequence shown here is derived from an EMBL/GenBank/DDBJ whole genome shotgun (WGS) entry which is preliminary data.</text>
</comment>
<sequence length="164" mass="19090">MNAITPTDSTDRFMDLLARHRQLIYKVCYLYATDTEHFKDLCQEVMINMWTGLNSFRGEAAESTWIYRVALNSCVSFYRKHRPRGINVDVDQAIEIEADDGSHTEQLREMYRLIGSLGKVDKAIVLLWLEDCSYDQIADIVGMTRANVASRLHRIKQRLRKQTE</sequence>
<dbReference type="SUPFAM" id="SSF88946">
    <property type="entry name" value="Sigma2 domain of RNA polymerase sigma factors"/>
    <property type="match status" value="1"/>
</dbReference>
<dbReference type="InterPro" id="IPR007627">
    <property type="entry name" value="RNA_pol_sigma70_r2"/>
</dbReference>
<dbReference type="Gene3D" id="1.10.10.10">
    <property type="entry name" value="Winged helix-like DNA-binding domain superfamily/Winged helix DNA-binding domain"/>
    <property type="match status" value="1"/>
</dbReference>
<dbReference type="InterPro" id="IPR013324">
    <property type="entry name" value="RNA_pol_sigma_r3/r4-like"/>
</dbReference>
<proteinExistence type="inferred from homology"/>
<dbReference type="InterPro" id="IPR014284">
    <property type="entry name" value="RNA_pol_sigma-70_dom"/>
</dbReference>
<accession>A0A2V1IPS9</accession>
<dbReference type="Proteomes" id="UP000244925">
    <property type="component" value="Unassembled WGS sequence"/>
</dbReference>
<dbReference type="Pfam" id="PF04542">
    <property type="entry name" value="Sigma70_r2"/>
    <property type="match status" value="1"/>
</dbReference>
<evidence type="ECO:0000259" key="5">
    <source>
        <dbReference type="Pfam" id="PF04542"/>
    </source>
</evidence>
<evidence type="ECO:0000256" key="3">
    <source>
        <dbReference type="ARBA" id="ARBA00023082"/>
    </source>
</evidence>
<dbReference type="RefSeq" id="WP_107036736.1">
    <property type="nucleotide sequence ID" value="NZ_CAOLHR010000023.1"/>
</dbReference>
<evidence type="ECO:0000256" key="1">
    <source>
        <dbReference type="ARBA" id="ARBA00010641"/>
    </source>
</evidence>
<dbReference type="InterPro" id="IPR039425">
    <property type="entry name" value="RNA_pol_sigma-70-like"/>
</dbReference>
<dbReference type="Gene3D" id="1.10.1740.10">
    <property type="match status" value="1"/>
</dbReference>
<evidence type="ECO:0000256" key="2">
    <source>
        <dbReference type="ARBA" id="ARBA00023015"/>
    </source>
</evidence>
<keyword evidence="2" id="KW-0805">Transcription regulation</keyword>